<dbReference type="PANTHER" id="PTHR47234">
    <property type="match status" value="1"/>
</dbReference>
<dbReference type="GO" id="GO:0009279">
    <property type="term" value="C:cell outer membrane"/>
    <property type="evidence" value="ECO:0007669"/>
    <property type="project" value="UniProtKB-SubCell"/>
</dbReference>
<evidence type="ECO:0000256" key="8">
    <source>
        <dbReference type="ARBA" id="ARBA00023237"/>
    </source>
</evidence>
<keyword evidence="16" id="KW-1185">Reference proteome</keyword>
<feature type="short sequence motif" description="TonB box" evidence="10">
    <location>
        <begin position="46"/>
        <end position="52"/>
    </location>
</feature>
<dbReference type="InterPro" id="IPR036942">
    <property type="entry name" value="Beta-barrel_TonB_sf"/>
</dbReference>
<evidence type="ECO:0000256" key="12">
    <source>
        <dbReference type="SAM" id="SignalP"/>
    </source>
</evidence>
<evidence type="ECO:0000256" key="5">
    <source>
        <dbReference type="ARBA" id="ARBA00022729"/>
    </source>
</evidence>
<dbReference type="InterPro" id="IPR012910">
    <property type="entry name" value="Plug_dom"/>
</dbReference>
<evidence type="ECO:0000256" key="9">
    <source>
        <dbReference type="PROSITE-ProRule" id="PRU01360"/>
    </source>
</evidence>
<keyword evidence="8 9" id="KW-0998">Cell outer membrane</keyword>
<evidence type="ECO:0000256" key="2">
    <source>
        <dbReference type="ARBA" id="ARBA00022448"/>
    </source>
</evidence>
<dbReference type="PROSITE" id="PS52016">
    <property type="entry name" value="TONB_DEPENDENT_REC_3"/>
    <property type="match status" value="1"/>
</dbReference>
<sequence length="980" mass="103237">MHKLVSSSAVSRGALVIALLFPAIGHAQIASPPASPPADEGAAEETIIVTGSRITASGYTAPTPVTVVGEELINRDSKPTIGDTIRELPAVGASASPNNTSGAGNIVAGVTGLDTINLRNLGVTRTLVLFDGQRVVQSNVTGQVDIGTMPTALVQRIDVVTAGASAAWGSDAVSGVVNLVLNKKFDGIKASVEAADTYAFDRFSYRAQLAMGTGFADDRGRVIVAGNLFDAPSEVFANQRSWNKYRQLVNNPAFAVGNGQPRLIHADNVNLSGATTGGLIVGGCRLALTATGACPTGGATSPGSLLGQQFVGQNAQLAPFGATNVSGQVAANAETLQGSLNNLAIRYRTASLFGLLSYDFADWFKVSLQLNYGTTFSRNNSVPFIRIGAQAPQIRVDNPFLPTAVAQQMQAQGLTSIQVGTTNINNVNGGTLDYNYFASNAVGVPVATTDRTLKRGVLAVEGDIGGGWSYNAYYQRGEVTVFQTTESNVIIANYNKAIDAVRNPAGQIVCRVNADSSTTNDDAACRPLNILGTGVAQQDAIRYVNVVPGANFQRQELVQNVAAFSAQGALPFGLAAGDINMALGAEYRTEQGTITNDPGAAARIYSVANFPSFAGKYNVKEGFVEVDVPIIKDGIVDGLNLNAAARITDYSTSGSVTTWKFGLTSDVNDWLRVRGTVSRDIRAPNLNELFSTGLSTLSSAVSPGTNTTVSIFTFASGNAALTPEVARTYSAGIVLRPAFLSRFNFSLDYYSINLKEAIVSVGSNDVLNRCNAGETAFCSQLVFAGPIGSNGQPLLSQINTAPLNIASLKTSGLDYQADWTFPAFNGDIQLRMLGNYIFTLQQEQLGTTVNLAGNIGPDNPGGTGFPRARFTFSTTYNNEGLSLTAQTRFIGAAKLHATWTSVDVDDNTVPAIAYVDLRGSYQFNDAIQLFATVDNLLNKAPPNVAAGPTQGQTSYYFTATSGIIYDALGRQYRAGVRFKF</sequence>
<dbReference type="Pfam" id="PF07715">
    <property type="entry name" value="Plug"/>
    <property type="match status" value="1"/>
</dbReference>
<keyword evidence="5 12" id="KW-0732">Signal</keyword>
<feature type="signal peptide" evidence="12">
    <location>
        <begin position="1"/>
        <end position="27"/>
    </location>
</feature>
<evidence type="ECO:0000259" key="13">
    <source>
        <dbReference type="Pfam" id="PF00593"/>
    </source>
</evidence>
<evidence type="ECO:0000313" key="16">
    <source>
        <dbReference type="Proteomes" id="UP000538147"/>
    </source>
</evidence>
<organism evidence="15 16">
    <name type="scientific">Polymorphobacter multimanifer</name>
    <dbReference type="NCBI Taxonomy" id="1070431"/>
    <lineage>
        <taxon>Bacteria</taxon>
        <taxon>Pseudomonadati</taxon>
        <taxon>Pseudomonadota</taxon>
        <taxon>Alphaproteobacteria</taxon>
        <taxon>Sphingomonadales</taxon>
        <taxon>Sphingosinicellaceae</taxon>
        <taxon>Polymorphobacter</taxon>
    </lineage>
</organism>
<dbReference type="Pfam" id="PF00593">
    <property type="entry name" value="TonB_dep_Rec_b-barrel"/>
    <property type="match status" value="1"/>
</dbReference>
<dbReference type="PANTHER" id="PTHR47234:SF3">
    <property type="entry name" value="SECRETIN_TONB SHORT N-TERMINAL DOMAIN-CONTAINING PROTEIN"/>
    <property type="match status" value="1"/>
</dbReference>
<dbReference type="EMBL" id="JACIIV010000030">
    <property type="protein sequence ID" value="MBB6229054.1"/>
    <property type="molecule type" value="Genomic_DNA"/>
</dbReference>
<reference evidence="15 16" key="1">
    <citation type="submission" date="2020-08" db="EMBL/GenBank/DDBJ databases">
        <title>Genomic Encyclopedia of Type Strains, Phase IV (KMG-IV): sequencing the most valuable type-strain genomes for metagenomic binning, comparative biology and taxonomic classification.</title>
        <authorList>
            <person name="Goeker M."/>
        </authorList>
    </citation>
    <scope>NUCLEOTIDE SEQUENCE [LARGE SCALE GENOMIC DNA]</scope>
    <source>
        <strain evidence="15 16">DSM 102189</strain>
    </source>
</reference>
<proteinExistence type="inferred from homology"/>
<dbReference type="AlphaFoldDB" id="A0A841L926"/>
<evidence type="ECO:0000313" key="15">
    <source>
        <dbReference type="EMBL" id="MBB6229054.1"/>
    </source>
</evidence>
<evidence type="ECO:0000256" key="6">
    <source>
        <dbReference type="ARBA" id="ARBA00023077"/>
    </source>
</evidence>
<evidence type="ECO:0000256" key="7">
    <source>
        <dbReference type="ARBA" id="ARBA00023136"/>
    </source>
</evidence>
<comment type="subcellular location">
    <subcellularLocation>
        <location evidence="1 9">Cell outer membrane</location>
        <topology evidence="1 9">Multi-pass membrane protein</topology>
    </subcellularLocation>
</comment>
<dbReference type="Proteomes" id="UP000538147">
    <property type="component" value="Unassembled WGS sequence"/>
</dbReference>
<protein>
    <submittedName>
        <fullName evidence="15">Outer membrane receptor protein involved in Fe transport</fullName>
    </submittedName>
</protein>
<feature type="domain" description="TonB-dependent receptor-like beta-barrel" evidence="13">
    <location>
        <begin position="428"/>
        <end position="936"/>
    </location>
</feature>
<feature type="domain" description="TonB-dependent receptor plug" evidence="14">
    <location>
        <begin position="60"/>
        <end position="176"/>
    </location>
</feature>
<dbReference type="RefSeq" id="WP_184202436.1">
    <property type="nucleotide sequence ID" value="NZ_JACIIV010000030.1"/>
</dbReference>
<keyword evidence="4 9" id="KW-0812">Transmembrane</keyword>
<accession>A0A841L926</accession>
<evidence type="ECO:0000256" key="10">
    <source>
        <dbReference type="PROSITE-ProRule" id="PRU10143"/>
    </source>
</evidence>
<keyword evidence="3 9" id="KW-1134">Transmembrane beta strand</keyword>
<keyword evidence="6 10" id="KW-0798">TonB box</keyword>
<keyword evidence="7 9" id="KW-0472">Membrane</keyword>
<dbReference type="InterPro" id="IPR010916">
    <property type="entry name" value="TonB_box_CS"/>
</dbReference>
<feature type="chain" id="PRO_5032910662" evidence="12">
    <location>
        <begin position="28"/>
        <end position="980"/>
    </location>
</feature>
<name>A0A841L926_9SPHN</name>
<evidence type="ECO:0000256" key="1">
    <source>
        <dbReference type="ARBA" id="ARBA00004571"/>
    </source>
</evidence>
<dbReference type="Gene3D" id="2.170.130.10">
    <property type="entry name" value="TonB-dependent receptor, plug domain"/>
    <property type="match status" value="1"/>
</dbReference>
<dbReference type="SUPFAM" id="SSF56935">
    <property type="entry name" value="Porins"/>
    <property type="match status" value="1"/>
</dbReference>
<dbReference type="Gene3D" id="2.40.170.20">
    <property type="entry name" value="TonB-dependent receptor, beta-barrel domain"/>
    <property type="match status" value="1"/>
</dbReference>
<gene>
    <name evidence="15" type="ORF">FHS79_003252</name>
</gene>
<dbReference type="PROSITE" id="PS00430">
    <property type="entry name" value="TONB_DEPENDENT_REC_1"/>
    <property type="match status" value="1"/>
</dbReference>
<evidence type="ECO:0000259" key="14">
    <source>
        <dbReference type="Pfam" id="PF07715"/>
    </source>
</evidence>
<evidence type="ECO:0000256" key="3">
    <source>
        <dbReference type="ARBA" id="ARBA00022452"/>
    </source>
</evidence>
<dbReference type="InterPro" id="IPR039426">
    <property type="entry name" value="TonB-dep_rcpt-like"/>
</dbReference>
<comment type="caution">
    <text evidence="15">The sequence shown here is derived from an EMBL/GenBank/DDBJ whole genome shotgun (WGS) entry which is preliminary data.</text>
</comment>
<evidence type="ECO:0000256" key="11">
    <source>
        <dbReference type="RuleBase" id="RU003357"/>
    </source>
</evidence>
<keyword evidence="2 9" id="KW-0813">Transport</keyword>
<dbReference type="InterPro" id="IPR037066">
    <property type="entry name" value="Plug_dom_sf"/>
</dbReference>
<keyword evidence="15" id="KW-0675">Receptor</keyword>
<comment type="similarity">
    <text evidence="9 11">Belongs to the TonB-dependent receptor family.</text>
</comment>
<dbReference type="InterPro" id="IPR000531">
    <property type="entry name" value="Beta-barrel_TonB"/>
</dbReference>
<evidence type="ECO:0000256" key="4">
    <source>
        <dbReference type="ARBA" id="ARBA00022692"/>
    </source>
</evidence>